<sequence length="123" mass="13310">MSITRITTSLRQQDMHPIGSITNLGATVEAGDVQAFATGTFGGPTDPVSAGYFGVTHGTFRMTYPFNEQATVVQGSVKLTDVAAGTSVTYNVGDSWFVTQGTEVLWEIQSDFFVKHFFAVFDK</sequence>
<organism evidence="2 3">
    <name type="scientific">Massilia cellulosiltytica</name>
    <dbReference type="NCBI Taxonomy" id="2683234"/>
    <lineage>
        <taxon>Bacteria</taxon>
        <taxon>Pseudomonadati</taxon>
        <taxon>Pseudomonadota</taxon>
        <taxon>Betaproteobacteria</taxon>
        <taxon>Burkholderiales</taxon>
        <taxon>Oxalobacteraceae</taxon>
        <taxon>Telluria group</taxon>
        <taxon>Massilia</taxon>
    </lineage>
</organism>
<comment type="caution">
    <text evidence="2">The sequence shown here is derived from an EMBL/GenBank/DDBJ whole genome shotgun (WGS) entry which is preliminary data.</text>
</comment>
<dbReference type="Gene3D" id="2.60.120.10">
    <property type="entry name" value="Jelly Rolls"/>
    <property type="match status" value="1"/>
</dbReference>
<dbReference type="RefSeq" id="WP_160408849.1">
    <property type="nucleotide sequence ID" value="NZ_WSES01000003.1"/>
</dbReference>
<dbReference type="InterPro" id="IPR014710">
    <property type="entry name" value="RmlC-like_jellyroll"/>
</dbReference>
<name>A0A7X3G148_9BURK</name>
<dbReference type="PANTHER" id="PTHR40943">
    <property type="entry name" value="CYTOPLASMIC PROTEIN-RELATED"/>
    <property type="match status" value="1"/>
</dbReference>
<dbReference type="PANTHER" id="PTHR40943:SF1">
    <property type="entry name" value="CYTOPLASMIC PROTEIN"/>
    <property type="match status" value="1"/>
</dbReference>
<protein>
    <submittedName>
        <fullName evidence="2">DUF861 domain-containing protein</fullName>
    </submittedName>
</protein>
<evidence type="ECO:0000313" key="2">
    <source>
        <dbReference type="EMBL" id="MVW60702.1"/>
    </source>
</evidence>
<accession>A0A7X3G148</accession>
<proteinExistence type="predicted"/>
<gene>
    <name evidence="2" type="ORF">GPY61_12255</name>
</gene>
<feature type="domain" description="(S)-ureidoglycine aminohydrolase cupin" evidence="1">
    <location>
        <begin position="43"/>
        <end position="117"/>
    </location>
</feature>
<keyword evidence="3" id="KW-1185">Reference proteome</keyword>
<reference evidence="2 3" key="1">
    <citation type="submission" date="2019-12" db="EMBL/GenBank/DDBJ databases">
        <authorList>
            <person name="Li C."/>
            <person name="Zhao J."/>
        </authorList>
    </citation>
    <scope>NUCLEOTIDE SEQUENCE [LARGE SCALE GENOMIC DNA]</scope>
    <source>
        <strain evidence="2 3">NEAU-DD11</strain>
    </source>
</reference>
<dbReference type="EMBL" id="WSES01000003">
    <property type="protein sequence ID" value="MVW60702.1"/>
    <property type="molecule type" value="Genomic_DNA"/>
</dbReference>
<evidence type="ECO:0000313" key="3">
    <source>
        <dbReference type="Proteomes" id="UP000443353"/>
    </source>
</evidence>
<dbReference type="Pfam" id="PF05899">
    <property type="entry name" value="Cupin_3"/>
    <property type="match status" value="1"/>
</dbReference>
<evidence type="ECO:0000259" key="1">
    <source>
        <dbReference type="Pfam" id="PF05899"/>
    </source>
</evidence>
<dbReference type="InterPro" id="IPR011051">
    <property type="entry name" value="RmlC_Cupin_sf"/>
</dbReference>
<dbReference type="SUPFAM" id="SSF51182">
    <property type="entry name" value="RmlC-like cupins"/>
    <property type="match status" value="1"/>
</dbReference>
<dbReference type="AlphaFoldDB" id="A0A7X3G148"/>
<dbReference type="Proteomes" id="UP000443353">
    <property type="component" value="Unassembled WGS sequence"/>
</dbReference>
<dbReference type="InterPro" id="IPR008579">
    <property type="entry name" value="UGlyAH_Cupin_dom"/>
</dbReference>